<evidence type="ECO:0000313" key="2">
    <source>
        <dbReference type="Proteomes" id="UP001165186"/>
    </source>
</evidence>
<keyword evidence="2" id="KW-1185">Reference proteome</keyword>
<accession>A0ACB5S6U7</accession>
<comment type="caution">
    <text evidence="1">The sequence shown here is derived from an EMBL/GenBank/DDBJ whole genome shotgun (WGS) entry which is preliminary data.</text>
</comment>
<evidence type="ECO:0000313" key="1">
    <source>
        <dbReference type="EMBL" id="GME28533.1"/>
    </source>
</evidence>
<dbReference type="Proteomes" id="UP001165186">
    <property type="component" value="Unassembled WGS sequence"/>
</dbReference>
<sequence>MPSFDISSILDLAYDFRGFVYDSLPHLTSTIARLTTLISSLNLPTAYFHILPTLITASLATHRLTLTLPFYLLLAFVTNPLSLYCTYYFTPATSLLRTLVSFSITLPTFLLTIASSLLTTASSFLSRLCSFTTELQILLLWTALIASVVWENAAAGASGWDQLADHAHLTGLLVVEGFWATRWGVVSGQGEVLKRLCGKWVRWLDGQGERDGWEEVRLG</sequence>
<protein>
    <submittedName>
        <fullName evidence="1">Uncharacterized protein</fullName>
    </submittedName>
</protein>
<organism evidence="1 2">
    <name type="scientific">Neofusicoccum parvum</name>
    <dbReference type="NCBI Taxonomy" id="310453"/>
    <lineage>
        <taxon>Eukaryota</taxon>
        <taxon>Fungi</taxon>
        <taxon>Dikarya</taxon>
        <taxon>Ascomycota</taxon>
        <taxon>Pezizomycotina</taxon>
        <taxon>Dothideomycetes</taxon>
        <taxon>Dothideomycetes incertae sedis</taxon>
        <taxon>Botryosphaeriales</taxon>
        <taxon>Botryosphaeriaceae</taxon>
        <taxon>Neofusicoccum</taxon>
    </lineage>
</organism>
<gene>
    <name evidence="1" type="primary">g8419</name>
    <name evidence="1" type="ORF">NpPPO83_00008419</name>
</gene>
<proteinExistence type="predicted"/>
<reference evidence="1" key="1">
    <citation type="submission" date="2024-09" db="EMBL/GenBank/DDBJ databases">
        <title>Draft Genome Sequences of Neofusicoccum parvum.</title>
        <authorList>
            <person name="Ashida A."/>
            <person name="Camagna M."/>
            <person name="Tanaka A."/>
            <person name="Takemoto D."/>
        </authorList>
    </citation>
    <scope>NUCLEOTIDE SEQUENCE</scope>
    <source>
        <strain evidence="1">PPO83</strain>
    </source>
</reference>
<dbReference type="EMBL" id="BSXG01000049">
    <property type="protein sequence ID" value="GME28533.1"/>
    <property type="molecule type" value="Genomic_DNA"/>
</dbReference>
<name>A0ACB5S6U7_9PEZI</name>